<dbReference type="Pfam" id="PF06805">
    <property type="entry name" value="Lambda_tail_I"/>
    <property type="match status" value="1"/>
</dbReference>
<reference evidence="2" key="1">
    <citation type="submission" date="2016-08" db="EMBL/GenBank/DDBJ databases">
        <authorList>
            <person name="Varghese N."/>
            <person name="Submissions Spin"/>
        </authorList>
    </citation>
    <scope>NUCLEOTIDE SEQUENCE [LARGE SCALE GENOMIC DNA]</scope>
    <source>
        <strain evidence="2">R-53248</strain>
    </source>
</reference>
<accession>A0A1C4A0M7</accession>
<organism evidence="1 2">
    <name type="scientific">Gilliamella bombicola</name>
    <dbReference type="NCBI Taxonomy" id="1798182"/>
    <lineage>
        <taxon>Bacteria</taxon>
        <taxon>Pseudomonadati</taxon>
        <taxon>Pseudomonadota</taxon>
        <taxon>Gammaproteobacteria</taxon>
        <taxon>Orbales</taxon>
        <taxon>Orbaceae</taxon>
        <taxon>Gilliamella</taxon>
    </lineage>
</organism>
<dbReference type="RefSeq" id="WP_091346923.1">
    <property type="nucleotide sequence ID" value="NZ_FMAQ01000002.1"/>
</dbReference>
<proteinExistence type="predicted"/>
<protein>
    <submittedName>
        <fullName evidence="1">Phage-related protein, tail component</fullName>
    </submittedName>
</protein>
<evidence type="ECO:0000313" key="1">
    <source>
        <dbReference type="EMBL" id="SCB88214.1"/>
    </source>
</evidence>
<sequence>MAIVRLYGNLKQYGDKFNMSVETAAEAMNGLYCQIKGLKKRIMDGYFRVRINGVDMNDDNLQFGLHSRIPQDAVIHIVPQVAGAKGGIFSFIAGAAMVVAGVVVGITTGVGLALVAGGAGLMLGGVAQMLTKLPKTDKLTGDKNNNTYFSNLDNTIGQGAPVPLCYGVIKIGSKVLSQGLETLDDATNTDKKPTTPIPWDEIIKGKKNG</sequence>
<name>A0A1C4A0M7_9GAMM</name>
<dbReference type="STRING" id="1798182.GA0061081_102190"/>
<dbReference type="InterPro" id="IPR010654">
    <property type="entry name" value="Phage_lambda_tail_I"/>
</dbReference>
<dbReference type="OrthoDB" id="5617695at2"/>
<dbReference type="EMBL" id="FMAQ01000002">
    <property type="protein sequence ID" value="SCB88214.1"/>
    <property type="molecule type" value="Genomic_DNA"/>
</dbReference>
<dbReference type="AlphaFoldDB" id="A0A1C4A0M7"/>
<evidence type="ECO:0000313" key="2">
    <source>
        <dbReference type="Proteomes" id="UP000199670"/>
    </source>
</evidence>
<dbReference type="Proteomes" id="UP000199670">
    <property type="component" value="Unassembled WGS sequence"/>
</dbReference>
<gene>
    <name evidence="1" type="ORF">GA0061081_102190</name>
</gene>
<keyword evidence="2" id="KW-1185">Reference proteome</keyword>